<name>A0A0F6WE55_9CAUD</name>
<dbReference type="EMBL" id="KR080198">
    <property type="protein sequence ID" value="AKF14566.1"/>
    <property type="molecule type" value="Genomic_DNA"/>
</dbReference>
<organism evidence="2 3">
    <name type="scientific">Mycobacterium phage Cambiare</name>
    <dbReference type="NCBI Taxonomy" id="1647305"/>
    <lineage>
        <taxon>Viruses</taxon>
        <taxon>Duplodnaviria</taxon>
        <taxon>Heunggongvirae</taxon>
        <taxon>Uroviricota</taxon>
        <taxon>Caudoviricetes</taxon>
        <taxon>Gclasvirinae</taxon>
        <taxon>Avocadovirus</taxon>
        <taxon>Avocadovirus cambiare</taxon>
    </lineage>
</organism>
<dbReference type="RefSeq" id="YP_009209546.1">
    <property type="nucleotide sequence ID" value="NC_028922.1"/>
</dbReference>
<sequence>MVSSSHARNGRGHSIADGRGAYLEGVPDVATLPAGQMPGTAANFPATADE</sequence>
<dbReference type="GeneID" id="26635960"/>
<accession>A0A0F6WE55</accession>
<evidence type="ECO:0000256" key="1">
    <source>
        <dbReference type="SAM" id="MobiDB-lite"/>
    </source>
</evidence>
<keyword evidence="3" id="KW-1185">Reference proteome</keyword>
<dbReference type="KEGG" id="vg:26635960"/>
<gene>
    <name evidence="2" type="primary">64</name>
    <name evidence="2" type="ORF">SEA_CAMBIARE_64</name>
</gene>
<proteinExistence type="predicted"/>
<evidence type="ECO:0000313" key="2">
    <source>
        <dbReference type="EMBL" id="AKF14566.1"/>
    </source>
</evidence>
<feature type="region of interest" description="Disordered" evidence="1">
    <location>
        <begin position="1"/>
        <end position="50"/>
    </location>
</feature>
<reference evidence="2 3" key="1">
    <citation type="journal article" date="2015" name="Genome Announc.">
        <title>Genome Sequences of Cluster G Mycobacteriophages Cambiare, FlagStaff, and MOOREtheMARYer.</title>
        <authorList>
            <person name="Pope W.H."/>
            <person name="Augustine D.A."/>
            <person name="Carroll D.C."/>
            <person name="Duncan J.C."/>
            <person name="Harwi K.M."/>
            <person name="Howry R."/>
            <person name="Jagessar B."/>
            <person name="Lum B.A."/>
            <person name="Meinert J.W."/>
            <person name="Migliozzi J.S."/>
            <person name="Milliken K.A."/>
            <person name="Mitchell C.J."/>
            <person name="Nalatwad A.S."/>
            <person name="Orlandini K.C."/>
            <person name="Rhein M.J."/>
            <person name="Saravanan V."/>
            <person name="Seese B.A."/>
            <person name="Schiebel J.G."/>
            <person name="Thomas K.B."/>
            <person name="Adkins N.L."/>
            <person name="Cohen K.L."/>
            <person name="Iyengar V.B."/>
            <person name="Kim H."/>
            <person name="Kramer Z.J."/>
            <person name="Montgomery M.T."/>
            <person name="Schafer C.E."/>
            <person name="Wilkes K.E."/>
            <person name="Grubb S.R."/>
            <person name="Warner M.H."/>
            <person name="Bowman C.A."/>
            <person name="Russell D.A."/>
            <person name="Hatfull G.F."/>
        </authorList>
    </citation>
    <scope>NUCLEOTIDE SEQUENCE [LARGE SCALE GENOMIC DNA]</scope>
</reference>
<dbReference type="Proteomes" id="UP000201500">
    <property type="component" value="Segment"/>
</dbReference>
<protein>
    <submittedName>
        <fullName evidence="2">Uncharacterized protein</fullName>
    </submittedName>
</protein>
<evidence type="ECO:0000313" key="3">
    <source>
        <dbReference type="Proteomes" id="UP000201500"/>
    </source>
</evidence>